<evidence type="ECO:0000313" key="2">
    <source>
        <dbReference type="EMBL" id="PPQ65728.1"/>
    </source>
</evidence>
<dbReference type="Proteomes" id="UP000284706">
    <property type="component" value="Unassembled WGS sequence"/>
</dbReference>
<proteinExistence type="predicted"/>
<feature type="transmembrane region" description="Helical" evidence="1">
    <location>
        <begin position="107"/>
        <end position="126"/>
    </location>
</feature>
<dbReference type="InParanoid" id="A0A409VHI8"/>
<sequence length="136" mass="15196">MSSQEFPTTFEMSFISTTLNSTMLLALLWGLYTLVYFGTLYAYCNKKSSRHWAVIGAISVLYFAFSAYTIISWYLTQHEFIYDAETRETLFEALIAPSTVPEFTSNLLVSVMTGVADGVLVGCKLIRGGVLMKKAL</sequence>
<dbReference type="AlphaFoldDB" id="A0A409VHI8"/>
<name>A0A409VHI8_9AGAR</name>
<dbReference type="EMBL" id="NHYE01005647">
    <property type="protein sequence ID" value="PPQ65728.1"/>
    <property type="molecule type" value="Genomic_DNA"/>
</dbReference>
<keyword evidence="1" id="KW-0812">Transmembrane</keyword>
<comment type="caution">
    <text evidence="2">The sequence shown here is derived from an EMBL/GenBank/DDBJ whole genome shotgun (WGS) entry which is preliminary data.</text>
</comment>
<keyword evidence="1" id="KW-0472">Membrane</keyword>
<feature type="transmembrane region" description="Helical" evidence="1">
    <location>
        <begin position="23"/>
        <end position="44"/>
    </location>
</feature>
<keyword evidence="3" id="KW-1185">Reference proteome</keyword>
<evidence type="ECO:0000256" key="1">
    <source>
        <dbReference type="SAM" id="Phobius"/>
    </source>
</evidence>
<keyword evidence="1" id="KW-1133">Transmembrane helix</keyword>
<gene>
    <name evidence="2" type="ORF">CVT26_000345</name>
</gene>
<accession>A0A409VHI8</accession>
<dbReference type="OrthoDB" id="10603389at2759"/>
<evidence type="ECO:0000313" key="3">
    <source>
        <dbReference type="Proteomes" id="UP000284706"/>
    </source>
</evidence>
<feature type="transmembrane region" description="Helical" evidence="1">
    <location>
        <begin position="51"/>
        <end position="75"/>
    </location>
</feature>
<reference evidence="2 3" key="1">
    <citation type="journal article" date="2018" name="Evol. Lett.">
        <title>Horizontal gene cluster transfer increased hallucinogenic mushroom diversity.</title>
        <authorList>
            <person name="Reynolds H.T."/>
            <person name="Vijayakumar V."/>
            <person name="Gluck-Thaler E."/>
            <person name="Korotkin H.B."/>
            <person name="Matheny P.B."/>
            <person name="Slot J.C."/>
        </authorList>
    </citation>
    <scope>NUCLEOTIDE SEQUENCE [LARGE SCALE GENOMIC DNA]</scope>
    <source>
        <strain evidence="2 3">SRW20</strain>
    </source>
</reference>
<organism evidence="2 3">
    <name type="scientific">Gymnopilus dilepis</name>
    <dbReference type="NCBI Taxonomy" id="231916"/>
    <lineage>
        <taxon>Eukaryota</taxon>
        <taxon>Fungi</taxon>
        <taxon>Dikarya</taxon>
        <taxon>Basidiomycota</taxon>
        <taxon>Agaricomycotina</taxon>
        <taxon>Agaricomycetes</taxon>
        <taxon>Agaricomycetidae</taxon>
        <taxon>Agaricales</taxon>
        <taxon>Agaricineae</taxon>
        <taxon>Hymenogastraceae</taxon>
        <taxon>Gymnopilus</taxon>
    </lineage>
</organism>
<protein>
    <submittedName>
        <fullName evidence="2">Uncharacterized protein</fullName>
    </submittedName>
</protein>